<dbReference type="VEuPathDB" id="ToxoDB:CSUI_010686"/>
<sequence length="600" mass="65904">MSSLDSKLYGSTPSMAPAEGDVGVSPSKRLYFQEAEKGLCPSSLDNNIFEGYCSSYNGNDAALPHQYYTGPESHSPQYPVDTVNKGAYYDELHGKASREAVPMWVHDEERATLQGTHAGSCEPHGYRQSNRTLPGQTKPWHAESGRDGVGCSGDNDSQAEGSAQNQRGLWRPGSITEGPCVRLPTMKLANEFHRSSHVREGLRQKALSGGRTADLLRTPFDYDIFHRARLPPSVGARIAPAGKETDWGEQKLLRTVPPSAVHTSYQMAERLGRDVRVATKNAEERRQSVGSGNRRNLSGRLESLLRGPSDSGLAGETPLFAAKAYKTVDSTLLSRNGRPIKKLFPSRATVDSVSPLLRNSADSDYPAKFYAERTRSKGAHRRDSEDLRSIVAHQYCTPQELSGPEIRKACFRSSPVVATKNPYRWGVDVFSYQLPPPRRLRQSALRDHLDSTLVPEHSSDELDPRRKTATPALRGSLETSSLTPMGKATSLASGVPRARSAVACDGSLDSTLVPRKDDHQGRGVRPRPEKAGGHLRPDFIPAMDERQRCKRFVSTRDHLQRDLVPSTSPVIRNQKRCSSVARATTLQMGSLCPKAHPSPA</sequence>
<evidence type="ECO:0000256" key="1">
    <source>
        <dbReference type="SAM" id="MobiDB-lite"/>
    </source>
</evidence>
<feature type="region of interest" description="Disordered" evidence="1">
    <location>
        <begin position="1"/>
        <end position="24"/>
    </location>
</feature>
<name>A0A2C6KG33_9APIC</name>
<reference evidence="2 3" key="1">
    <citation type="journal article" date="2017" name="Int. J. Parasitol.">
        <title>The genome of the protozoan parasite Cystoisospora suis and a reverse vaccinology approach to identify vaccine candidates.</title>
        <authorList>
            <person name="Palmieri N."/>
            <person name="Shrestha A."/>
            <person name="Ruttkowski B."/>
            <person name="Beck T."/>
            <person name="Vogl C."/>
            <person name="Tomley F."/>
            <person name="Blake D.P."/>
            <person name="Joachim A."/>
        </authorList>
    </citation>
    <scope>NUCLEOTIDE SEQUENCE [LARGE SCALE GENOMIC DNA]</scope>
    <source>
        <strain evidence="2 3">Wien I</strain>
    </source>
</reference>
<dbReference type="Proteomes" id="UP000221165">
    <property type="component" value="Unassembled WGS sequence"/>
</dbReference>
<accession>A0A2C6KG33</accession>
<comment type="caution">
    <text evidence="2">The sequence shown here is derived from an EMBL/GenBank/DDBJ whole genome shotgun (WGS) entry which is preliminary data.</text>
</comment>
<feature type="region of interest" description="Disordered" evidence="1">
    <location>
        <begin position="116"/>
        <end position="175"/>
    </location>
</feature>
<dbReference type="RefSeq" id="XP_067917235.1">
    <property type="nucleotide sequence ID" value="XM_068070788.1"/>
</dbReference>
<dbReference type="AlphaFoldDB" id="A0A2C6KG33"/>
<dbReference type="EMBL" id="MIGC01007968">
    <property type="protein sequence ID" value="PHJ15502.1"/>
    <property type="molecule type" value="Genomic_DNA"/>
</dbReference>
<feature type="region of interest" description="Disordered" evidence="1">
    <location>
        <begin position="280"/>
        <end position="299"/>
    </location>
</feature>
<feature type="region of interest" description="Disordered" evidence="1">
    <location>
        <begin position="451"/>
        <end position="538"/>
    </location>
</feature>
<proteinExistence type="predicted"/>
<feature type="compositionally biased region" description="Basic and acidic residues" evidence="1">
    <location>
        <begin position="457"/>
        <end position="466"/>
    </location>
</feature>
<protein>
    <submittedName>
        <fullName evidence="2">Uncharacterized protein</fullName>
    </submittedName>
</protein>
<feature type="compositionally biased region" description="Polar residues" evidence="1">
    <location>
        <begin position="154"/>
        <end position="167"/>
    </location>
</feature>
<gene>
    <name evidence="2" type="ORF">CSUI_010686</name>
</gene>
<evidence type="ECO:0000313" key="2">
    <source>
        <dbReference type="EMBL" id="PHJ15502.1"/>
    </source>
</evidence>
<evidence type="ECO:0000313" key="3">
    <source>
        <dbReference type="Proteomes" id="UP000221165"/>
    </source>
</evidence>
<dbReference type="OrthoDB" id="345163at2759"/>
<dbReference type="GeneID" id="94433999"/>
<feature type="compositionally biased region" description="Basic and acidic residues" evidence="1">
    <location>
        <begin position="514"/>
        <end position="538"/>
    </location>
</feature>
<keyword evidence="3" id="KW-1185">Reference proteome</keyword>
<organism evidence="2 3">
    <name type="scientific">Cystoisospora suis</name>
    <dbReference type="NCBI Taxonomy" id="483139"/>
    <lineage>
        <taxon>Eukaryota</taxon>
        <taxon>Sar</taxon>
        <taxon>Alveolata</taxon>
        <taxon>Apicomplexa</taxon>
        <taxon>Conoidasida</taxon>
        <taxon>Coccidia</taxon>
        <taxon>Eucoccidiorida</taxon>
        <taxon>Eimeriorina</taxon>
        <taxon>Sarcocystidae</taxon>
        <taxon>Cystoisospora</taxon>
    </lineage>
</organism>
<feature type="compositionally biased region" description="Polar residues" evidence="1">
    <location>
        <begin position="1"/>
        <end position="14"/>
    </location>
</feature>